<evidence type="ECO:0000313" key="9">
    <source>
        <dbReference type="Proteomes" id="UP001164746"/>
    </source>
</evidence>
<organism evidence="8 9">
    <name type="scientific">Mya arenaria</name>
    <name type="common">Soft-shell clam</name>
    <dbReference type="NCBI Taxonomy" id="6604"/>
    <lineage>
        <taxon>Eukaryota</taxon>
        <taxon>Metazoa</taxon>
        <taxon>Spiralia</taxon>
        <taxon>Lophotrochozoa</taxon>
        <taxon>Mollusca</taxon>
        <taxon>Bivalvia</taxon>
        <taxon>Autobranchia</taxon>
        <taxon>Heteroconchia</taxon>
        <taxon>Euheterodonta</taxon>
        <taxon>Imparidentia</taxon>
        <taxon>Neoheterodontei</taxon>
        <taxon>Myida</taxon>
        <taxon>Myoidea</taxon>
        <taxon>Myidae</taxon>
        <taxon>Mya</taxon>
    </lineage>
</organism>
<keyword evidence="5 6" id="KW-0539">Nucleus</keyword>
<feature type="compositionally biased region" description="Low complexity" evidence="7">
    <location>
        <begin position="74"/>
        <end position="85"/>
    </location>
</feature>
<feature type="compositionally biased region" description="Basic and acidic residues" evidence="7">
    <location>
        <begin position="104"/>
        <end position="121"/>
    </location>
</feature>
<evidence type="ECO:0000256" key="6">
    <source>
        <dbReference type="RuleBase" id="RU368027"/>
    </source>
</evidence>
<comment type="similarity">
    <text evidence="2 6">Belongs to the RRP36 family.</text>
</comment>
<feature type="region of interest" description="Disordered" evidence="7">
    <location>
        <begin position="221"/>
        <end position="250"/>
    </location>
</feature>
<comment type="function">
    <text evidence="6">Component of the 90S pre-ribosome involved in the maturation of rRNAs. Required for early cleavages of the pre-RNAs in the 40S ribosomal subunit maturation pathway.</text>
</comment>
<feature type="compositionally biased region" description="Basic and acidic residues" evidence="7">
    <location>
        <begin position="153"/>
        <end position="187"/>
    </location>
</feature>
<keyword evidence="4 6" id="KW-0698">rRNA processing</keyword>
<feature type="compositionally biased region" description="Low complexity" evidence="7">
    <location>
        <begin position="1"/>
        <end position="19"/>
    </location>
</feature>
<evidence type="ECO:0000256" key="3">
    <source>
        <dbReference type="ARBA" id="ARBA00022517"/>
    </source>
</evidence>
<dbReference type="PANTHER" id="PTHR21738">
    <property type="entry name" value="RIBOSOMAL RNA PROCESSING PROTEIN 36 HOMOLOG"/>
    <property type="match status" value="1"/>
</dbReference>
<accession>A0ABY7F8D6</accession>
<evidence type="ECO:0000313" key="8">
    <source>
        <dbReference type="EMBL" id="WAR18448.1"/>
    </source>
</evidence>
<dbReference type="Pfam" id="PF06102">
    <property type="entry name" value="RRP36"/>
    <property type="match status" value="1"/>
</dbReference>
<proteinExistence type="inferred from homology"/>
<protein>
    <recommendedName>
        <fullName evidence="6">rRNA biogenesis protein RRP36</fullName>
    </recommendedName>
</protein>
<feature type="compositionally biased region" description="Basic and acidic residues" evidence="7">
    <location>
        <begin position="61"/>
        <end position="71"/>
    </location>
</feature>
<feature type="compositionally biased region" description="Basic residues" evidence="7">
    <location>
        <begin position="228"/>
        <end position="243"/>
    </location>
</feature>
<reference evidence="8" key="1">
    <citation type="submission" date="2022-11" db="EMBL/GenBank/DDBJ databases">
        <title>Centuries of genome instability and evolution in soft-shell clam transmissible cancer (bioRxiv).</title>
        <authorList>
            <person name="Hart S.F.M."/>
            <person name="Yonemitsu M.A."/>
            <person name="Giersch R.M."/>
            <person name="Beal B.F."/>
            <person name="Arriagada G."/>
            <person name="Davis B.W."/>
            <person name="Ostrander E.A."/>
            <person name="Goff S.P."/>
            <person name="Metzger M.J."/>
        </authorList>
    </citation>
    <scope>NUCLEOTIDE SEQUENCE</scope>
    <source>
        <strain evidence="8">MELC-2E11</strain>
        <tissue evidence="8">Siphon/mantle</tissue>
    </source>
</reference>
<dbReference type="EMBL" id="CP111022">
    <property type="protein sequence ID" value="WAR18448.1"/>
    <property type="molecule type" value="Genomic_DNA"/>
</dbReference>
<evidence type="ECO:0000256" key="2">
    <source>
        <dbReference type="ARBA" id="ARBA00009418"/>
    </source>
</evidence>
<evidence type="ECO:0000256" key="4">
    <source>
        <dbReference type="ARBA" id="ARBA00022552"/>
    </source>
</evidence>
<gene>
    <name evidence="8" type="ORF">MAR_000286</name>
</gene>
<keyword evidence="3 6" id="KW-0690">Ribosome biogenesis</keyword>
<comment type="subunit">
    <text evidence="6">Associates with 90S and pre-40S pre-ribosomal particles.</text>
</comment>
<feature type="region of interest" description="Disordered" evidence="7">
    <location>
        <begin position="1"/>
        <end position="121"/>
    </location>
</feature>
<comment type="subcellular location">
    <subcellularLocation>
        <location evidence="1 6">Nucleus</location>
        <location evidence="1 6">Nucleolus</location>
    </subcellularLocation>
</comment>
<keyword evidence="6" id="KW-0687">Ribonucleoprotein</keyword>
<dbReference type="InterPro" id="IPR009292">
    <property type="entry name" value="RRP36"/>
</dbReference>
<name>A0ABY7F8D6_MYAAR</name>
<feature type="region of interest" description="Disordered" evidence="7">
    <location>
        <begin position="148"/>
        <end position="187"/>
    </location>
</feature>
<evidence type="ECO:0000256" key="5">
    <source>
        <dbReference type="ARBA" id="ARBA00023242"/>
    </source>
</evidence>
<dbReference type="PANTHER" id="PTHR21738:SF0">
    <property type="entry name" value="RIBOSOMAL RNA PROCESSING PROTEIN 36 HOMOLOG"/>
    <property type="match status" value="1"/>
</dbReference>
<evidence type="ECO:0000256" key="7">
    <source>
        <dbReference type="SAM" id="MobiDB-lite"/>
    </source>
</evidence>
<sequence>MEEQSGTDSDSSDLSSDGLNHMPSSSVKRKFSPVKQQGVSHSPKKQRGTETLHGNKKSKRKEPGENKDLHMLPESSNEESGSSSVEGEEENSDSESAPADEQPEDKQLVRRDPRFDDLSGEFKDEHFQRNFSFLSDVKAREKQLVQKKLQKTTNEKKKEDLSKLLNKMKEEREKKQADLEKSWKSKEKELVKEGKTPYFLKKGDRKKLELAERYRDLQKTGKLDQYLSKKHKRNAQKDRRKLPNRHDRYT</sequence>
<keyword evidence="9" id="KW-1185">Reference proteome</keyword>
<evidence type="ECO:0000256" key="1">
    <source>
        <dbReference type="ARBA" id="ARBA00004604"/>
    </source>
</evidence>
<dbReference type="Proteomes" id="UP001164746">
    <property type="component" value="Chromosome 11"/>
</dbReference>